<sequence length="61" mass="6836">MILSKASKISLLFFLIFLLGVIGIVALVNKTLNKKSFTEIQLINNSKQISLLNKNSLINFQ</sequence>
<proteinExistence type="predicted"/>
<accession>H2BU89</accession>
<evidence type="ECO:0000313" key="2">
    <source>
        <dbReference type="Proteomes" id="UP000003844"/>
    </source>
</evidence>
<name>H2BU89_GILLR</name>
<dbReference type="HOGENOM" id="CLU_2916005_0_0_10"/>
<keyword evidence="2" id="KW-1185">Reference proteome</keyword>
<reference evidence="2" key="1">
    <citation type="journal article" date="2012" name="Stand. Genomic Sci.">
        <title>Genome sequence of the Antarctic rhodopsins-containing flavobacterium Gillisia limnaea type strain (R-8282(T)).</title>
        <authorList>
            <person name="Riedel T."/>
            <person name="Held B."/>
            <person name="Nolan M."/>
            <person name="Lucas S."/>
            <person name="Lapidus A."/>
            <person name="Tice H."/>
            <person name="Del Rio T.G."/>
            <person name="Cheng J.F."/>
            <person name="Han C."/>
            <person name="Tapia R."/>
            <person name="Goodwin L.A."/>
            <person name="Pitluck S."/>
            <person name="Liolios K."/>
            <person name="Mavromatis K."/>
            <person name="Pagani I."/>
            <person name="Ivanova N."/>
            <person name="Mikhailova N."/>
            <person name="Pati A."/>
            <person name="Chen A."/>
            <person name="Palaniappan K."/>
            <person name="Land M."/>
            <person name="Rohde M."/>
            <person name="Tindall B.J."/>
            <person name="Detter J.C."/>
            <person name="Goker M."/>
            <person name="Bristow J."/>
            <person name="Eisen J.A."/>
            <person name="Markowitz V."/>
            <person name="Hugenholtz P."/>
            <person name="Kyrpides N.C."/>
            <person name="Klenk H.P."/>
            <person name="Woyke T."/>
        </authorList>
    </citation>
    <scope>NUCLEOTIDE SEQUENCE [LARGE SCALE GENOMIC DNA]</scope>
    <source>
        <strain evidence="2">DSM 15749 / LMG 21470 / R-8282</strain>
    </source>
</reference>
<dbReference type="Proteomes" id="UP000003844">
    <property type="component" value="Unassembled WGS sequence"/>
</dbReference>
<gene>
    <name evidence="1" type="ORF">Gilli_2090</name>
</gene>
<dbReference type="AlphaFoldDB" id="H2BU89"/>
<dbReference type="EMBL" id="JH594606">
    <property type="protein sequence ID" value="EHQ02723.1"/>
    <property type="molecule type" value="Genomic_DNA"/>
</dbReference>
<protein>
    <submittedName>
        <fullName evidence="1">Uncharacterized protein</fullName>
    </submittedName>
</protein>
<evidence type="ECO:0000313" key="1">
    <source>
        <dbReference type="EMBL" id="EHQ02723.1"/>
    </source>
</evidence>
<organism evidence="1 2">
    <name type="scientific">Gillisia limnaea (strain DSM 15749 / LMG 21470 / R-8282)</name>
    <dbReference type="NCBI Taxonomy" id="865937"/>
    <lineage>
        <taxon>Bacteria</taxon>
        <taxon>Pseudomonadati</taxon>
        <taxon>Bacteroidota</taxon>
        <taxon>Flavobacteriia</taxon>
        <taxon>Flavobacteriales</taxon>
        <taxon>Flavobacteriaceae</taxon>
        <taxon>Gillisia</taxon>
    </lineage>
</organism>